<organism evidence="7 8">
    <name type="scientific">Agaricus bisporus var. burnettii (strain JB137-S8 / ATCC MYA-4627 / FGSC 10392)</name>
    <name type="common">White button mushroom</name>
    <dbReference type="NCBI Taxonomy" id="597362"/>
    <lineage>
        <taxon>Eukaryota</taxon>
        <taxon>Fungi</taxon>
        <taxon>Dikarya</taxon>
        <taxon>Basidiomycota</taxon>
        <taxon>Agaricomycotina</taxon>
        <taxon>Agaricomycetes</taxon>
        <taxon>Agaricomycetidae</taxon>
        <taxon>Agaricales</taxon>
        <taxon>Agaricineae</taxon>
        <taxon>Agaricaceae</taxon>
        <taxon>Agaricus</taxon>
    </lineage>
</organism>
<dbReference type="InterPro" id="IPR029062">
    <property type="entry name" value="Class_I_gatase-like"/>
</dbReference>
<evidence type="ECO:0000256" key="2">
    <source>
        <dbReference type="ARBA" id="ARBA00023016"/>
    </source>
</evidence>
<evidence type="ECO:0000259" key="6">
    <source>
        <dbReference type="Pfam" id="PF01965"/>
    </source>
</evidence>
<feature type="domain" description="DJ-1/PfpI" evidence="6">
    <location>
        <begin position="84"/>
        <end position="224"/>
    </location>
</feature>
<keyword evidence="3" id="KW-0456">Lyase</keyword>
<keyword evidence="2" id="KW-0346">Stress response</keyword>
<evidence type="ECO:0000256" key="3">
    <source>
        <dbReference type="ARBA" id="ARBA00023239"/>
    </source>
</evidence>
<dbReference type="eggNOG" id="ENOG502RZ3Y">
    <property type="taxonomic scope" value="Eukaryota"/>
</dbReference>
<dbReference type="Gene3D" id="3.40.50.880">
    <property type="match status" value="1"/>
</dbReference>
<gene>
    <name evidence="7" type="ORF">AGABI1DRAFT_113530</name>
</gene>
<dbReference type="PANTHER" id="PTHR48094">
    <property type="entry name" value="PROTEIN/NUCLEIC ACID DEGLYCASE DJ-1-RELATED"/>
    <property type="match status" value="1"/>
</dbReference>
<dbReference type="AlphaFoldDB" id="K5XAP9"/>
<dbReference type="FunCoup" id="K5XAP9">
    <property type="interactions" value="318"/>
</dbReference>
<dbReference type="KEGG" id="abp:AGABI1DRAFT113530"/>
<dbReference type="InterPro" id="IPR002818">
    <property type="entry name" value="DJ-1/PfpI"/>
</dbReference>
<dbReference type="GeneID" id="18824029"/>
<dbReference type="InterPro" id="IPR050325">
    <property type="entry name" value="Prot/Nucl_acid_deglycase"/>
</dbReference>
<accession>K5XAP9</accession>
<sequence>MSTQRRILFVFSSAEKTLRGKPTGYWLSEAAHPYHILAPKFNIDFASPKKTFLVDANSVTAANEENDTRSISFLTDPVVKTKAMSALSLKEVNAENYEAIFYVGGHAPVIDLSSDPDNAKLVEAFWEQGKYVAAVCHGPAALVGARRNGKSIFAGKKATGFSNSEENAFQGAEDVPFLLESKIEELEGKFEKAGDFESHVVVDGKLITGQNPKSADPLANKLLEVLA</sequence>
<dbReference type="InParanoid" id="K5XAP9"/>
<dbReference type="Pfam" id="PF01965">
    <property type="entry name" value="DJ-1_PfpI"/>
    <property type="match status" value="1"/>
</dbReference>
<dbReference type="GO" id="GO:0019243">
    <property type="term" value="P:methylglyoxal catabolic process to D-lactate via S-lactoyl-glutathione"/>
    <property type="evidence" value="ECO:0007669"/>
    <property type="project" value="TreeGrafter"/>
</dbReference>
<dbReference type="GO" id="GO:0019172">
    <property type="term" value="F:glyoxalase III activity"/>
    <property type="evidence" value="ECO:0007669"/>
    <property type="project" value="UniProtKB-EC"/>
</dbReference>
<dbReference type="CDD" id="cd03141">
    <property type="entry name" value="GATase1_Hsp31_like"/>
    <property type="match status" value="1"/>
</dbReference>
<dbReference type="GO" id="GO:0005737">
    <property type="term" value="C:cytoplasm"/>
    <property type="evidence" value="ECO:0007669"/>
    <property type="project" value="TreeGrafter"/>
</dbReference>
<protein>
    <recommendedName>
        <fullName evidence="1">D-lactate dehydratase</fullName>
        <ecNumber evidence="1">4.2.1.130</ecNumber>
    </recommendedName>
</protein>
<dbReference type="SUPFAM" id="SSF52317">
    <property type="entry name" value="Class I glutamine amidotransferase-like"/>
    <property type="match status" value="1"/>
</dbReference>
<reference evidence="8" key="1">
    <citation type="journal article" date="2012" name="Proc. Natl. Acad. Sci. U.S.A.">
        <title>Genome sequence of the button mushroom Agaricus bisporus reveals mechanisms governing adaptation to a humic-rich ecological niche.</title>
        <authorList>
            <person name="Morin E."/>
            <person name="Kohler A."/>
            <person name="Baker A.R."/>
            <person name="Foulongne-Oriol M."/>
            <person name="Lombard V."/>
            <person name="Nagy L.G."/>
            <person name="Ohm R.A."/>
            <person name="Patyshakuliyeva A."/>
            <person name="Brun A."/>
            <person name="Aerts A.L."/>
            <person name="Bailey A.M."/>
            <person name="Billette C."/>
            <person name="Coutinho P.M."/>
            <person name="Deakin G."/>
            <person name="Doddapaneni H."/>
            <person name="Floudas D."/>
            <person name="Grimwood J."/>
            <person name="Hilden K."/>
            <person name="Kuees U."/>
            <person name="LaButti K.M."/>
            <person name="Lapidus A."/>
            <person name="Lindquist E.A."/>
            <person name="Lucas S.M."/>
            <person name="Murat C."/>
            <person name="Riley R.W."/>
            <person name="Salamov A.A."/>
            <person name="Schmutz J."/>
            <person name="Subramanian V."/>
            <person name="Woesten H.A.B."/>
            <person name="Xu J."/>
            <person name="Eastwood D.C."/>
            <person name="Foster G.D."/>
            <person name="Sonnenberg A.S."/>
            <person name="Cullen D."/>
            <person name="de Vries R.P."/>
            <person name="Lundell T."/>
            <person name="Hibbett D.S."/>
            <person name="Henrissat B."/>
            <person name="Burton K.S."/>
            <person name="Kerrigan R.W."/>
            <person name="Challen M.P."/>
            <person name="Grigoriev I.V."/>
            <person name="Martin F."/>
        </authorList>
    </citation>
    <scope>NUCLEOTIDE SEQUENCE [LARGE SCALE GENOMIC DNA]</scope>
    <source>
        <strain evidence="8">JB137-S8 / ATCC MYA-4627 / FGSC 10392</strain>
    </source>
</reference>
<dbReference type="OMA" id="FGPMYDL"/>
<evidence type="ECO:0000256" key="1">
    <source>
        <dbReference type="ARBA" id="ARBA00013134"/>
    </source>
</evidence>
<evidence type="ECO:0000256" key="5">
    <source>
        <dbReference type="ARBA" id="ARBA00048082"/>
    </source>
</evidence>
<evidence type="ECO:0000313" key="8">
    <source>
        <dbReference type="Proteomes" id="UP000008493"/>
    </source>
</evidence>
<evidence type="ECO:0000313" key="7">
    <source>
        <dbReference type="EMBL" id="EKM80333.1"/>
    </source>
</evidence>
<comment type="catalytic activity">
    <reaction evidence="5">
        <text>methylglyoxal + H2O = (R)-lactate + H(+)</text>
        <dbReference type="Rhea" id="RHEA:27754"/>
        <dbReference type="ChEBI" id="CHEBI:15377"/>
        <dbReference type="ChEBI" id="CHEBI:15378"/>
        <dbReference type="ChEBI" id="CHEBI:16004"/>
        <dbReference type="ChEBI" id="CHEBI:17158"/>
        <dbReference type="EC" id="4.2.1.130"/>
    </reaction>
</comment>
<dbReference type="EC" id="4.2.1.130" evidence="1"/>
<dbReference type="Proteomes" id="UP000008493">
    <property type="component" value="Unassembled WGS sequence"/>
</dbReference>
<dbReference type="EMBL" id="JH971389">
    <property type="protein sequence ID" value="EKM80333.1"/>
    <property type="molecule type" value="Genomic_DNA"/>
</dbReference>
<dbReference type="OrthoDB" id="543156at2759"/>
<name>K5XAP9_AGABU</name>
<dbReference type="STRING" id="597362.K5XAP9"/>
<dbReference type="RefSeq" id="XP_007329508.1">
    <property type="nucleotide sequence ID" value="XM_007329446.1"/>
</dbReference>
<keyword evidence="8" id="KW-1185">Reference proteome</keyword>
<dbReference type="PANTHER" id="PTHR48094:SF11">
    <property type="entry name" value="GLUTATHIONE-INDEPENDENT GLYOXALASE HSP31-RELATED"/>
    <property type="match status" value="1"/>
</dbReference>
<proteinExistence type="inferred from homology"/>
<dbReference type="HOGENOM" id="CLU_070319_2_0_1"/>
<evidence type="ECO:0000256" key="4">
    <source>
        <dbReference type="ARBA" id="ARBA00038493"/>
    </source>
</evidence>
<comment type="similarity">
    <text evidence="4">Belongs to the peptidase C56 family. HSP31-like subfamily.</text>
</comment>